<dbReference type="EMBL" id="CAXAMM010030113">
    <property type="protein sequence ID" value="CAK9065994.1"/>
    <property type="molecule type" value="Genomic_DNA"/>
</dbReference>
<dbReference type="Proteomes" id="UP001642464">
    <property type="component" value="Unassembled WGS sequence"/>
</dbReference>
<accession>A0ABP0NU62</accession>
<comment type="caution">
    <text evidence="1">The sequence shown here is derived from an EMBL/GenBank/DDBJ whole genome shotgun (WGS) entry which is preliminary data.</text>
</comment>
<sequence length="168" mass="18065">MGDGASEMLLEALRAFLRRRLRRRLCKGSTWTGGTLGFIVADCAFSSEPYAWMVHALASFLDDAPSTPKCPRMGNWISQAFGVLTQSARRPNDEDASEANWIATAFHALAVPGGIGSPRPVQREDDRSNWITSAFAALSGALVLEVAEAPPEGWISDALVAATREAGM</sequence>
<proteinExistence type="predicted"/>
<evidence type="ECO:0000313" key="1">
    <source>
        <dbReference type="EMBL" id="CAK9065994.1"/>
    </source>
</evidence>
<gene>
    <name evidence="1" type="ORF">SCF082_LOCUS33675</name>
</gene>
<keyword evidence="2" id="KW-1185">Reference proteome</keyword>
<evidence type="ECO:0000313" key="2">
    <source>
        <dbReference type="Proteomes" id="UP001642464"/>
    </source>
</evidence>
<protein>
    <submittedName>
        <fullName evidence="1">Uncharacterized protein</fullName>
    </submittedName>
</protein>
<organism evidence="1 2">
    <name type="scientific">Durusdinium trenchii</name>
    <dbReference type="NCBI Taxonomy" id="1381693"/>
    <lineage>
        <taxon>Eukaryota</taxon>
        <taxon>Sar</taxon>
        <taxon>Alveolata</taxon>
        <taxon>Dinophyceae</taxon>
        <taxon>Suessiales</taxon>
        <taxon>Symbiodiniaceae</taxon>
        <taxon>Durusdinium</taxon>
    </lineage>
</organism>
<name>A0ABP0NU62_9DINO</name>
<reference evidence="1 2" key="1">
    <citation type="submission" date="2024-02" db="EMBL/GenBank/DDBJ databases">
        <authorList>
            <person name="Chen Y."/>
            <person name="Shah S."/>
            <person name="Dougan E. K."/>
            <person name="Thang M."/>
            <person name="Chan C."/>
        </authorList>
    </citation>
    <scope>NUCLEOTIDE SEQUENCE [LARGE SCALE GENOMIC DNA]</scope>
</reference>